<dbReference type="InterPro" id="IPR036024">
    <property type="entry name" value="Somatomedin_B-like_dom_sf"/>
</dbReference>
<accession>A0ABM1KDA4</accession>
<dbReference type="SUPFAM" id="SSF82895">
    <property type="entry name" value="TSP-1 type 1 repeat"/>
    <property type="match status" value="1"/>
</dbReference>
<feature type="signal peptide" evidence="4">
    <location>
        <begin position="1"/>
        <end position="25"/>
    </location>
</feature>
<dbReference type="PROSITE" id="PS50092">
    <property type="entry name" value="TSP1"/>
    <property type="match status" value="1"/>
</dbReference>
<evidence type="ECO:0000313" key="6">
    <source>
        <dbReference type="Proteomes" id="UP000694871"/>
    </source>
</evidence>
<keyword evidence="6" id="KW-1185">Reference proteome</keyword>
<dbReference type="RefSeq" id="XP_015271691.1">
    <property type="nucleotide sequence ID" value="XM_015416205.1"/>
</dbReference>
<dbReference type="PANTHER" id="PTHR20920:SF2">
    <property type="entry name" value="SOMATOMEDIN-B AND THROMBOSPONDIN TYPE-1 DOMAIN-CONTAINING PROTEIN"/>
    <property type="match status" value="1"/>
</dbReference>
<feature type="chain" id="PRO_5047161325" evidence="4">
    <location>
        <begin position="26"/>
        <end position="270"/>
    </location>
</feature>
<protein>
    <submittedName>
        <fullName evidence="7">Somatomedin-B and thrombospondin type-1 domain-containing protein</fullName>
    </submittedName>
</protein>
<keyword evidence="1 4" id="KW-0732">Signal</keyword>
<evidence type="ECO:0000256" key="1">
    <source>
        <dbReference type="ARBA" id="ARBA00022729"/>
    </source>
</evidence>
<reference evidence="7" key="1">
    <citation type="submission" date="2025-08" db="UniProtKB">
        <authorList>
            <consortium name="RefSeq"/>
        </authorList>
    </citation>
    <scope>IDENTIFICATION</scope>
</reference>
<dbReference type="InterPro" id="IPR000884">
    <property type="entry name" value="TSP1_rpt"/>
</dbReference>
<dbReference type="PROSITE" id="PS50958">
    <property type="entry name" value="SMB_2"/>
    <property type="match status" value="1"/>
</dbReference>
<dbReference type="Pfam" id="PF25031">
    <property type="entry name" value="SBSPON_C"/>
    <property type="match status" value="1"/>
</dbReference>
<evidence type="ECO:0000256" key="2">
    <source>
        <dbReference type="ARBA" id="ARBA00023157"/>
    </source>
</evidence>
<evidence type="ECO:0000256" key="3">
    <source>
        <dbReference type="ARBA" id="ARBA00023180"/>
    </source>
</evidence>
<dbReference type="InterPro" id="IPR056801">
    <property type="entry name" value="SBSPON_C"/>
</dbReference>
<name>A0ABM1KDA4_GEKJA</name>
<dbReference type="Proteomes" id="UP000694871">
    <property type="component" value="Unplaced"/>
</dbReference>
<dbReference type="InterPro" id="IPR044004">
    <property type="entry name" value="TSP1_spondin_dom"/>
</dbReference>
<keyword evidence="3" id="KW-0325">Glycoprotein</keyword>
<evidence type="ECO:0000313" key="7">
    <source>
        <dbReference type="RefSeq" id="XP_015271691.1"/>
    </source>
</evidence>
<dbReference type="SUPFAM" id="SSF90188">
    <property type="entry name" value="Somatomedin B domain"/>
    <property type="match status" value="1"/>
</dbReference>
<keyword evidence="2" id="KW-1015">Disulfide bond</keyword>
<dbReference type="Pfam" id="PF01033">
    <property type="entry name" value="Somatomedin_B"/>
    <property type="match status" value="1"/>
</dbReference>
<organism evidence="6 7">
    <name type="scientific">Gekko japonicus</name>
    <name type="common">Schlegel's Japanese gecko</name>
    <dbReference type="NCBI Taxonomy" id="146911"/>
    <lineage>
        <taxon>Eukaryota</taxon>
        <taxon>Metazoa</taxon>
        <taxon>Chordata</taxon>
        <taxon>Craniata</taxon>
        <taxon>Vertebrata</taxon>
        <taxon>Euteleostomi</taxon>
        <taxon>Lepidosauria</taxon>
        <taxon>Squamata</taxon>
        <taxon>Bifurcata</taxon>
        <taxon>Gekkota</taxon>
        <taxon>Gekkonidae</taxon>
        <taxon>Gekkoninae</taxon>
        <taxon>Gekko</taxon>
    </lineage>
</organism>
<dbReference type="GeneID" id="107114645"/>
<dbReference type="Gene3D" id="2.20.100.10">
    <property type="entry name" value="Thrombospondin type-1 (TSP1) repeat"/>
    <property type="match status" value="1"/>
</dbReference>
<dbReference type="Gene3D" id="4.10.410.20">
    <property type="match status" value="1"/>
</dbReference>
<dbReference type="PROSITE" id="PS00524">
    <property type="entry name" value="SMB_1"/>
    <property type="match status" value="1"/>
</dbReference>
<evidence type="ECO:0000259" key="5">
    <source>
        <dbReference type="PROSITE" id="PS50958"/>
    </source>
</evidence>
<sequence>MGARAGPAAVLGLVALVALWPGARAGCAEEGRCCPGRDSTCVATGWRLSRAYGTCFCDEACKTTGDCCYDYAQACPALPCIVGEWTQWSGCAGQCKPNLRMRTRVIRQEPKNGGDPCPPLEEKAGCLEYTTYQGQDCADEHVPAFITTSEYSRERKKRAVHPRWSSETEDSRSYCVEFRTETLSPHCSVESRPYARWMQYLREGYTVCVTCQPPAMHTGRHRCSGDGSDADGNAVLQWQAVGNPLCHGTWKKVQQMEECSCPLVHSFIFT</sequence>
<dbReference type="PANTHER" id="PTHR20920">
    <property type="entry name" value="RPE-SPONDIN"/>
    <property type="match status" value="1"/>
</dbReference>
<proteinExistence type="predicted"/>
<dbReference type="InterPro" id="IPR036383">
    <property type="entry name" value="TSP1_rpt_sf"/>
</dbReference>
<feature type="domain" description="SMB" evidence="5">
    <location>
        <begin position="29"/>
        <end position="80"/>
    </location>
</feature>
<dbReference type="Pfam" id="PF19028">
    <property type="entry name" value="TSP1_spondin"/>
    <property type="match status" value="1"/>
</dbReference>
<evidence type="ECO:0000256" key="4">
    <source>
        <dbReference type="SAM" id="SignalP"/>
    </source>
</evidence>
<dbReference type="InterPro" id="IPR039942">
    <property type="entry name" value="SBSPO"/>
</dbReference>
<gene>
    <name evidence="7" type="primary">SBSPON</name>
</gene>
<dbReference type="InterPro" id="IPR001212">
    <property type="entry name" value="Somatomedin_B_dom"/>
</dbReference>